<dbReference type="GeneID" id="40078400"/>
<reference evidence="1 2" key="1">
    <citation type="submission" date="2015-11" db="EMBL/GenBank/DDBJ databases">
        <authorList>
            <person name="Prout A."/>
            <person name="Gambrah E.F."/>
            <person name="Jacobs-Sera D."/>
            <person name="Guerrero C.A."/>
            <person name="Bowman C.A."/>
            <person name="Russell D.A."/>
            <person name="Pope W.H."/>
            <person name="Hatfull G.F."/>
        </authorList>
    </citation>
    <scope>NUCLEOTIDE SEQUENCE [LARGE SCALE GENOMIC DNA]</scope>
</reference>
<evidence type="ECO:0000313" key="1">
    <source>
        <dbReference type="EMBL" id="ALY08829.1"/>
    </source>
</evidence>
<name>A0A0U4B294_9CAUD</name>
<organism evidence="1 2">
    <name type="scientific">Arthrobacter phage DrRobert</name>
    <dbReference type="NCBI Taxonomy" id="1772296"/>
    <lineage>
        <taxon>Viruses</taxon>
        <taxon>Duplodnaviria</taxon>
        <taxon>Heunggongvirae</taxon>
        <taxon>Uroviricota</taxon>
        <taxon>Caudoviricetes</taxon>
        <taxon>Korravirus</taxon>
        <taxon>Korravirus drrobert</taxon>
    </lineage>
</organism>
<dbReference type="RefSeq" id="YP_009602540.1">
    <property type="nucleotide sequence ID" value="NC_041939.1"/>
</dbReference>
<keyword evidence="2" id="KW-1185">Reference proteome</keyword>
<sequence>MPGACYAVSNTPSAASFRAGEVVTLGRYRLLVAVTGPPACAAGKSAGRVVSVPQAGPTTTNKRGAKLTDGMVRMEAYLGPLRPDTLAEGTGPDGAAVAVVRGFHDRDDCEWVGAYQTTEDALSAVHEANSGDNTYGIICSVRKVH</sequence>
<dbReference type="KEGG" id="vg:40078400"/>
<dbReference type="Proteomes" id="UP000226397">
    <property type="component" value="Segment"/>
</dbReference>
<dbReference type="EMBL" id="KU160643">
    <property type="protein sequence ID" value="ALY08829.1"/>
    <property type="molecule type" value="Genomic_DNA"/>
</dbReference>
<dbReference type="OrthoDB" id="24071at10239"/>
<proteinExistence type="predicted"/>
<accession>A0A0U4B294</accession>
<evidence type="ECO:0000313" key="2">
    <source>
        <dbReference type="Proteomes" id="UP000226397"/>
    </source>
</evidence>
<gene>
    <name evidence="1" type="primary">43</name>
    <name evidence="1" type="ORF">DRROBERT_43</name>
</gene>
<protein>
    <submittedName>
        <fullName evidence="1">Uncharacterized protein</fullName>
    </submittedName>
</protein>